<keyword evidence="1" id="KW-0175">Coiled coil</keyword>
<evidence type="ECO:0000256" key="1">
    <source>
        <dbReference type="SAM" id="Coils"/>
    </source>
</evidence>
<reference evidence="2" key="1">
    <citation type="journal article" date="2020" name="bioRxiv">
        <title>A rank-normalized archaeal taxonomy based on genome phylogeny resolves widespread incomplete and uneven classifications.</title>
        <authorList>
            <person name="Rinke C."/>
            <person name="Chuvochina M."/>
            <person name="Mussig A.J."/>
            <person name="Chaumeil P.-A."/>
            <person name="Waite D.W."/>
            <person name="Whitman W.B."/>
            <person name="Parks D.H."/>
            <person name="Hugenholtz P."/>
        </authorList>
    </citation>
    <scope>NUCLEOTIDE SEQUENCE</scope>
    <source>
        <strain evidence="2">UBA8853</strain>
    </source>
</reference>
<evidence type="ECO:0000313" key="3">
    <source>
        <dbReference type="Proteomes" id="UP000619545"/>
    </source>
</evidence>
<feature type="coiled-coil region" evidence="1">
    <location>
        <begin position="54"/>
        <end position="91"/>
    </location>
</feature>
<dbReference type="GeneID" id="1477719"/>
<dbReference type="AlphaFoldDB" id="A0A832T1Y6"/>
<comment type="caution">
    <text evidence="2">The sequence shown here is derived from an EMBL/GenBank/DDBJ whole genome shotgun (WGS) entry which is preliminary data.</text>
</comment>
<gene>
    <name evidence="2" type="ORF">HA336_04240</name>
</gene>
<proteinExistence type="predicted"/>
<protein>
    <submittedName>
        <fullName evidence="2">Uncharacterized protein</fullName>
    </submittedName>
</protein>
<organism evidence="2 3">
    <name type="scientific">Methanopyrus kandleri</name>
    <dbReference type="NCBI Taxonomy" id="2320"/>
    <lineage>
        <taxon>Archaea</taxon>
        <taxon>Methanobacteriati</taxon>
        <taxon>Methanobacteriota</taxon>
        <taxon>Methanomada group</taxon>
        <taxon>Methanopyri</taxon>
        <taxon>Methanopyrales</taxon>
        <taxon>Methanopyraceae</taxon>
        <taxon>Methanopyrus</taxon>
    </lineage>
</organism>
<dbReference type="Proteomes" id="UP000619545">
    <property type="component" value="Unassembled WGS sequence"/>
</dbReference>
<name>A0A832T1Y6_9EURY</name>
<sequence>MDVRSAERLLEDLKEFAERVNKAFSRINPQIMERRTPRGWLREMVREYFENLGAEVLREACEIAKEDIRSYRELDELLQEIERSTDREEDVLYVRRALLRYMFCRTYTLQRLLVRLYWSLSAGTADVAELVGMLRRMDLFAEEAQLIYPVTPDVEDLREAVKDAIQVIGEEVGAGTEEEDDRLEPEPKLEVCVVRGKLPAFVDPDTGAEVPPSKEGDLLMVGETAARILSERGRRWGGPFAEHVRRWRG</sequence>
<dbReference type="EMBL" id="DUJS01000004">
    <property type="protein sequence ID" value="HII70425.1"/>
    <property type="molecule type" value="Genomic_DNA"/>
</dbReference>
<accession>A0A832T1Y6</accession>
<evidence type="ECO:0000313" key="2">
    <source>
        <dbReference type="EMBL" id="HII70425.1"/>
    </source>
</evidence>
<dbReference type="RefSeq" id="WP_011018786.1">
    <property type="nucleotide sequence ID" value="NZ_DUJS01000004.1"/>
</dbReference>